<evidence type="ECO:0000313" key="2">
    <source>
        <dbReference type="Proteomes" id="UP000177583"/>
    </source>
</evidence>
<name>A0A1F6GQ53_9PROT</name>
<evidence type="ECO:0008006" key="3">
    <source>
        <dbReference type="Google" id="ProtNLM"/>
    </source>
</evidence>
<dbReference type="EMBL" id="MFNF01000048">
    <property type="protein sequence ID" value="OGH00233.1"/>
    <property type="molecule type" value="Genomic_DNA"/>
</dbReference>
<dbReference type="Gene3D" id="2.40.160.60">
    <property type="entry name" value="Outer membrane protein transport protein (OMPP1/FadL/TodX)"/>
    <property type="match status" value="1"/>
</dbReference>
<sequence length="367" mass="40408">MKQTVCLLLLWFAGWGVALGGEYRRLGQDYRSLAMGNTGIVTANSSSALFYNPAVMANITTWWVDLPMIQLTYSKDAKALVDQAKTGSFTLSDQSSQIDFMKSFVGKHPYVGIETGANLYINLQKKGLTVGANYTYEAVLDLEIRNPTMPEIDLYSSLSHVRQYGISIPLGLGKWVIGFTGKTVERTALIANYSMADSLDKKAFPTLESNGVKGIGSGYDLGLLYRDPSPSHMMYGFVYRKPIDLGEAGIIPEEYAVALGLVQDWTFARFTAAVDWRDLTYKAGPVGDHSLNRRTHVGTELSFIPLSANSSLLHVRAGYNQGYYSKGVELSLGKVMVFGYTLHTEETGEYAGQKGSDRTTLYFSLGF</sequence>
<dbReference type="Proteomes" id="UP000177583">
    <property type="component" value="Unassembled WGS sequence"/>
</dbReference>
<proteinExistence type="predicted"/>
<gene>
    <name evidence="1" type="ORF">A2557_05750</name>
</gene>
<reference evidence="1 2" key="1">
    <citation type="journal article" date="2016" name="Nat. Commun.">
        <title>Thousands of microbial genomes shed light on interconnected biogeochemical processes in an aquifer system.</title>
        <authorList>
            <person name="Anantharaman K."/>
            <person name="Brown C.T."/>
            <person name="Hug L.A."/>
            <person name="Sharon I."/>
            <person name="Castelle C.J."/>
            <person name="Probst A.J."/>
            <person name="Thomas B.C."/>
            <person name="Singh A."/>
            <person name="Wilkins M.J."/>
            <person name="Karaoz U."/>
            <person name="Brodie E.L."/>
            <person name="Williams K.H."/>
            <person name="Hubbard S.S."/>
            <person name="Banfield J.F."/>
        </authorList>
    </citation>
    <scope>NUCLEOTIDE SEQUENCE [LARGE SCALE GENOMIC DNA]</scope>
</reference>
<comment type="caution">
    <text evidence="1">The sequence shown here is derived from an EMBL/GenBank/DDBJ whole genome shotgun (WGS) entry which is preliminary data.</text>
</comment>
<evidence type="ECO:0000313" key="1">
    <source>
        <dbReference type="EMBL" id="OGH00233.1"/>
    </source>
</evidence>
<dbReference type="AlphaFoldDB" id="A0A1F6GQ53"/>
<organism evidence="1 2">
    <name type="scientific">Candidatus Lambdaproteobacteria bacterium RIFOXYD2_FULL_56_26</name>
    <dbReference type="NCBI Taxonomy" id="1817773"/>
    <lineage>
        <taxon>Bacteria</taxon>
        <taxon>Pseudomonadati</taxon>
        <taxon>Pseudomonadota</taxon>
        <taxon>Candidatus Lambdaproteobacteria</taxon>
    </lineage>
</organism>
<protein>
    <recommendedName>
        <fullName evidence="3">DUF5723 domain-containing protein</fullName>
    </recommendedName>
</protein>
<accession>A0A1F6GQ53</accession>